<protein>
    <submittedName>
        <fullName evidence="1">Uncharacterized protein</fullName>
    </submittedName>
</protein>
<comment type="caution">
    <text evidence="1">The sequence shown here is derived from an EMBL/GenBank/DDBJ whole genome shotgun (WGS) entry which is preliminary data.</text>
</comment>
<reference evidence="1 2" key="1">
    <citation type="submission" date="2019-05" db="EMBL/GenBank/DDBJ databases">
        <title>Another draft genome of Portunus trituberculatus and its Hox gene families provides insights of decapod evolution.</title>
        <authorList>
            <person name="Jeong J.-H."/>
            <person name="Song I."/>
            <person name="Kim S."/>
            <person name="Choi T."/>
            <person name="Kim D."/>
            <person name="Ryu S."/>
            <person name="Kim W."/>
        </authorList>
    </citation>
    <scope>NUCLEOTIDE SEQUENCE [LARGE SCALE GENOMIC DNA]</scope>
    <source>
        <tissue evidence="1">Muscle</tissue>
    </source>
</reference>
<proteinExistence type="predicted"/>
<evidence type="ECO:0000313" key="2">
    <source>
        <dbReference type="Proteomes" id="UP000324222"/>
    </source>
</evidence>
<dbReference type="AlphaFoldDB" id="A0A5B7G4F0"/>
<sequence length="91" mass="10819">MEQVIERERTPEQGSFHGYTRNIRMEGRVEALERRHGNIINIEKKLDRILKDNDVFNKEVYNLIKKNCSLLKEKIDLESKYAILGKQCEEL</sequence>
<organism evidence="1 2">
    <name type="scientific">Portunus trituberculatus</name>
    <name type="common">Swimming crab</name>
    <name type="synonym">Neptunus trituberculatus</name>
    <dbReference type="NCBI Taxonomy" id="210409"/>
    <lineage>
        <taxon>Eukaryota</taxon>
        <taxon>Metazoa</taxon>
        <taxon>Ecdysozoa</taxon>
        <taxon>Arthropoda</taxon>
        <taxon>Crustacea</taxon>
        <taxon>Multicrustacea</taxon>
        <taxon>Malacostraca</taxon>
        <taxon>Eumalacostraca</taxon>
        <taxon>Eucarida</taxon>
        <taxon>Decapoda</taxon>
        <taxon>Pleocyemata</taxon>
        <taxon>Brachyura</taxon>
        <taxon>Eubrachyura</taxon>
        <taxon>Portunoidea</taxon>
        <taxon>Portunidae</taxon>
        <taxon>Portuninae</taxon>
        <taxon>Portunus</taxon>
    </lineage>
</organism>
<gene>
    <name evidence="1" type="ORF">E2C01_045928</name>
</gene>
<evidence type="ECO:0000313" key="1">
    <source>
        <dbReference type="EMBL" id="MPC52068.1"/>
    </source>
</evidence>
<keyword evidence="2" id="KW-1185">Reference proteome</keyword>
<name>A0A5B7G4F0_PORTR</name>
<dbReference type="Proteomes" id="UP000324222">
    <property type="component" value="Unassembled WGS sequence"/>
</dbReference>
<accession>A0A5B7G4F0</accession>
<dbReference type="EMBL" id="VSRR010010605">
    <property type="protein sequence ID" value="MPC52068.1"/>
    <property type="molecule type" value="Genomic_DNA"/>
</dbReference>